<dbReference type="PANTHER" id="PTHR43273:SF8">
    <property type="entry name" value="RADICAL SAM DOMAIN PROTEIN"/>
    <property type="match status" value="1"/>
</dbReference>
<dbReference type="GO" id="GO:0046872">
    <property type="term" value="F:metal ion binding"/>
    <property type="evidence" value="ECO:0007669"/>
    <property type="project" value="UniProtKB-KW"/>
</dbReference>
<dbReference type="InterPro" id="IPR023867">
    <property type="entry name" value="Sulphatase_maturase_rSAM"/>
</dbReference>
<evidence type="ECO:0000313" key="6">
    <source>
        <dbReference type="EMBL" id="PRY00540.1"/>
    </source>
</evidence>
<dbReference type="InterPro" id="IPR013785">
    <property type="entry name" value="Aldolase_TIM"/>
</dbReference>
<dbReference type="InterPro" id="IPR007197">
    <property type="entry name" value="rSAM"/>
</dbReference>
<dbReference type="RefSeq" id="WP_106242075.1">
    <property type="nucleotide sequence ID" value="NZ_PVZC01000002.1"/>
</dbReference>
<evidence type="ECO:0000256" key="3">
    <source>
        <dbReference type="ARBA" id="ARBA00023004"/>
    </source>
</evidence>
<organism evidence="6 7">
    <name type="scientific">Allonocardiopsis opalescens</name>
    <dbReference type="NCBI Taxonomy" id="1144618"/>
    <lineage>
        <taxon>Bacteria</taxon>
        <taxon>Bacillati</taxon>
        <taxon>Actinomycetota</taxon>
        <taxon>Actinomycetes</taxon>
        <taxon>Streptosporangiales</taxon>
        <taxon>Allonocardiopsis</taxon>
    </lineage>
</organism>
<dbReference type="PANTHER" id="PTHR43273">
    <property type="entry name" value="ANAEROBIC SULFATASE-MATURATING ENZYME HOMOLOG ASLB-RELATED"/>
    <property type="match status" value="1"/>
</dbReference>
<feature type="domain" description="Radical SAM core" evidence="5">
    <location>
        <begin position="22"/>
        <end position="253"/>
    </location>
</feature>
<dbReference type="Proteomes" id="UP000237846">
    <property type="component" value="Unassembled WGS sequence"/>
</dbReference>
<dbReference type="PROSITE" id="PS51918">
    <property type="entry name" value="RADICAL_SAM"/>
    <property type="match status" value="1"/>
</dbReference>
<dbReference type="SUPFAM" id="SSF102114">
    <property type="entry name" value="Radical SAM enzymes"/>
    <property type="match status" value="1"/>
</dbReference>
<dbReference type="Gene3D" id="3.20.20.70">
    <property type="entry name" value="Aldolase class I"/>
    <property type="match status" value="1"/>
</dbReference>
<evidence type="ECO:0000313" key="7">
    <source>
        <dbReference type="Proteomes" id="UP000237846"/>
    </source>
</evidence>
<dbReference type="GO" id="GO:0016491">
    <property type="term" value="F:oxidoreductase activity"/>
    <property type="evidence" value="ECO:0007669"/>
    <property type="project" value="InterPro"/>
</dbReference>
<reference evidence="6 7" key="1">
    <citation type="submission" date="2018-03" db="EMBL/GenBank/DDBJ databases">
        <title>Genomic Encyclopedia of Archaeal and Bacterial Type Strains, Phase II (KMG-II): from individual species to whole genera.</title>
        <authorList>
            <person name="Goeker M."/>
        </authorList>
    </citation>
    <scope>NUCLEOTIDE SEQUENCE [LARGE SCALE GENOMIC DNA]</scope>
    <source>
        <strain evidence="6 7">DSM 45601</strain>
    </source>
</reference>
<evidence type="ECO:0000256" key="2">
    <source>
        <dbReference type="ARBA" id="ARBA00022723"/>
    </source>
</evidence>
<dbReference type="EMBL" id="PVZC01000002">
    <property type="protein sequence ID" value="PRY00540.1"/>
    <property type="molecule type" value="Genomic_DNA"/>
</dbReference>
<protein>
    <recommendedName>
        <fullName evidence="5">Radical SAM core domain-containing protein</fullName>
    </recommendedName>
</protein>
<dbReference type="NCBIfam" id="TIGR04269">
    <property type="entry name" value="SAM_SPASM_FxsB"/>
    <property type="match status" value="1"/>
</dbReference>
<keyword evidence="4" id="KW-0411">Iron-sulfur</keyword>
<evidence type="ECO:0000256" key="4">
    <source>
        <dbReference type="ARBA" id="ARBA00023014"/>
    </source>
</evidence>
<dbReference type="SFLD" id="SFLDG01067">
    <property type="entry name" value="SPASM/twitch_domain_containing"/>
    <property type="match status" value="1"/>
</dbReference>
<dbReference type="SFLD" id="SFLDG01072">
    <property type="entry name" value="dehydrogenase_like"/>
    <property type="match status" value="1"/>
</dbReference>
<evidence type="ECO:0000256" key="1">
    <source>
        <dbReference type="ARBA" id="ARBA00022691"/>
    </source>
</evidence>
<sequence>MTAPWPGTGLDVAALRAAGLPRLPFREFVLKVHSRCDLACSYCYVYEMADQSWREQPRRMPDDVADAAVARVAEHARAHALDAVRLVLHGGEPLLAGADFLTGLVARFRAAVPARLDVRMQTNGVSLTEPVLSKLAAAGVRIGVSLDGDREATDRYRRRPGGRSSHPAVVRALRLLGAERYRPYFGGILCTVDLANDPVSTYRALLEFDPPAVDFLLPHGTWTAPPPGRRPGEPATPYADWLIAVFEDWYGAPAQTTRVRLFTEILHLLLGGASASEAVGLSPARTLVIETNGEIKQLDTLSAAYSGAARTGLHVAADPLDAALDHPTTVARQLGAAALSEDCLACPVHRVCGGGYYPHRYRAGSGFKNPSVYCPDLYALIAHISGRLRADLAARSR</sequence>
<dbReference type="GO" id="GO:0051536">
    <property type="term" value="F:iron-sulfur cluster binding"/>
    <property type="evidence" value="ECO:0007669"/>
    <property type="project" value="UniProtKB-KW"/>
</dbReference>
<keyword evidence="2" id="KW-0479">Metal-binding</keyword>
<dbReference type="AlphaFoldDB" id="A0A2T0Q9Q2"/>
<accession>A0A2T0Q9Q2</accession>
<keyword evidence="1" id="KW-0949">S-adenosyl-L-methionine</keyword>
<dbReference type="InterPro" id="IPR058240">
    <property type="entry name" value="rSAM_sf"/>
</dbReference>
<comment type="caution">
    <text evidence="6">The sequence shown here is derived from an EMBL/GenBank/DDBJ whole genome shotgun (WGS) entry which is preliminary data.</text>
</comment>
<dbReference type="Pfam" id="PF04055">
    <property type="entry name" value="Radical_SAM"/>
    <property type="match status" value="1"/>
</dbReference>
<dbReference type="SFLD" id="SFLDS00029">
    <property type="entry name" value="Radical_SAM"/>
    <property type="match status" value="1"/>
</dbReference>
<evidence type="ECO:0000259" key="5">
    <source>
        <dbReference type="PROSITE" id="PS51918"/>
    </source>
</evidence>
<proteinExistence type="predicted"/>
<dbReference type="CDD" id="cd01335">
    <property type="entry name" value="Radical_SAM"/>
    <property type="match status" value="1"/>
</dbReference>
<name>A0A2T0Q9Q2_9ACTN</name>
<dbReference type="SFLD" id="SFLDG01386">
    <property type="entry name" value="main_SPASM_domain-containing"/>
    <property type="match status" value="1"/>
</dbReference>
<dbReference type="InterPro" id="IPR026335">
    <property type="entry name" value="rSAM_SPASM_FxsB"/>
</dbReference>
<keyword evidence="7" id="KW-1185">Reference proteome</keyword>
<gene>
    <name evidence="6" type="ORF">CLV72_102171</name>
</gene>
<dbReference type="OrthoDB" id="9782387at2"/>
<keyword evidence="3" id="KW-0408">Iron</keyword>